<proteinExistence type="predicted"/>
<evidence type="ECO:0000256" key="1">
    <source>
        <dbReference type="SAM" id="MobiDB-lite"/>
    </source>
</evidence>
<protein>
    <submittedName>
        <fullName evidence="2">Uncharacterized protein</fullName>
    </submittedName>
</protein>
<sequence length="200" mass="23189">MDNTIMPYTVVTDSSDESDDSDSSHEGNILSNNLSIHNNKFEIKNERFMNQEKVVDYQQTRDELFTPKIQKRFFTIKFRSANPRITTKSLKDDIKLPTNNIIGFKIIKSNFEGNNSDHFVDLSIPEIPTIACDKNEIGKSIISRIPLRKPVGDFYTHQFLELSLIDRYFYPISLNNLTFDLDGDFNGFVIFEITYLNDKI</sequence>
<accession>A0A6C0BTR2</accession>
<dbReference type="EMBL" id="MN739252">
    <property type="protein sequence ID" value="QHS95470.1"/>
    <property type="molecule type" value="Genomic_DNA"/>
</dbReference>
<feature type="region of interest" description="Disordered" evidence="1">
    <location>
        <begin position="1"/>
        <end position="31"/>
    </location>
</feature>
<organism evidence="2">
    <name type="scientific">viral metagenome</name>
    <dbReference type="NCBI Taxonomy" id="1070528"/>
    <lineage>
        <taxon>unclassified sequences</taxon>
        <taxon>metagenomes</taxon>
        <taxon>organismal metagenomes</taxon>
    </lineage>
</organism>
<evidence type="ECO:0000313" key="2">
    <source>
        <dbReference type="EMBL" id="QHS95470.1"/>
    </source>
</evidence>
<reference evidence="2" key="1">
    <citation type="journal article" date="2020" name="Nature">
        <title>Giant virus diversity and host interactions through global metagenomics.</title>
        <authorList>
            <person name="Schulz F."/>
            <person name="Roux S."/>
            <person name="Paez-Espino D."/>
            <person name="Jungbluth S."/>
            <person name="Walsh D.A."/>
            <person name="Denef V.J."/>
            <person name="McMahon K.D."/>
            <person name="Konstantinidis K.T."/>
            <person name="Eloe-Fadrosh E.A."/>
            <person name="Kyrpides N.C."/>
            <person name="Woyke T."/>
        </authorList>
    </citation>
    <scope>NUCLEOTIDE SEQUENCE</scope>
    <source>
        <strain evidence="2">GVMAG-M-3300018428-35</strain>
    </source>
</reference>
<name>A0A6C0BTR2_9ZZZZ</name>
<dbReference type="AlphaFoldDB" id="A0A6C0BTR2"/>